<dbReference type="InterPro" id="IPR054327">
    <property type="entry name" value="His-kinase-like_sensor"/>
</dbReference>
<keyword evidence="8" id="KW-0808">Transferase</keyword>
<keyword evidence="3 4" id="KW-0597">Phosphoprotein</keyword>
<comment type="caution">
    <text evidence="8">The sequence shown here is derived from an EMBL/GenBank/DDBJ whole genome shotgun (WGS) entry which is preliminary data.</text>
</comment>
<dbReference type="Proteomes" id="UP000781958">
    <property type="component" value="Unassembled WGS sequence"/>
</dbReference>
<evidence type="ECO:0000313" key="8">
    <source>
        <dbReference type="EMBL" id="MBP2296547.1"/>
    </source>
</evidence>
<dbReference type="SMART" id="SM00388">
    <property type="entry name" value="HisKA"/>
    <property type="match status" value="1"/>
</dbReference>
<dbReference type="InterPro" id="IPR036890">
    <property type="entry name" value="HATPase_C_sf"/>
</dbReference>
<evidence type="ECO:0000256" key="3">
    <source>
        <dbReference type="ARBA" id="ARBA00022553"/>
    </source>
</evidence>
<evidence type="ECO:0000313" key="9">
    <source>
        <dbReference type="Proteomes" id="UP000781958"/>
    </source>
</evidence>
<keyword evidence="5" id="KW-0472">Membrane</keyword>
<dbReference type="InterPro" id="IPR004358">
    <property type="entry name" value="Sig_transdc_His_kin-like_C"/>
</dbReference>
<evidence type="ECO:0000256" key="5">
    <source>
        <dbReference type="SAM" id="Phobius"/>
    </source>
</evidence>
<dbReference type="InterPro" id="IPR003661">
    <property type="entry name" value="HisK_dim/P_dom"/>
</dbReference>
<name>A0ABS4SVR8_9PROT</name>
<dbReference type="Pfam" id="PF00072">
    <property type="entry name" value="Response_reg"/>
    <property type="match status" value="2"/>
</dbReference>
<dbReference type="GO" id="GO:0004673">
    <property type="term" value="F:protein histidine kinase activity"/>
    <property type="evidence" value="ECO:0007669"/>
    <property type="project" value="UniProtKB-EC"/>
</dbReference>
<keyword evidence="5" id="KW-1133">Transmembrane helix</keyword>
<organism evidence="8 9">
    <name type="scientific">Azospirillum rugosum</name>
    <dbReference type="NCBI Taxonomy" id="416170"/>
    <lineage>
        <taxon>Bacteria</taxon>
        <taxon>Pseudomonadati</taxon>
        <taxon>Pseudomonadota</taxon>
        <taxon>Alphaproteobacteria</taxon>
        <taxon>Rhodospirillales</taxon>
        <taxon>Azospirillaceae</taxon>
        <taxon>Azospirillum</taxon>
    </lineage>
</organism>
<evidence type="ECO:0000259" key="7">
    <source>
        <dbReference type="PROSITE" id="PS50110"/>
    </source>
</evidence>
<dbReference type="Pfam" id="PF22588">
    <property type="entry name" value="dCache_1_like"/>
    <property type="match status" value="1"/>
</dbReference>
<dbReference type="SMART" id="SM00448">
    <property type="entry name" value="REC"/>
    <property type="match status" value="2"/>
</dbReference>
<dbReference type="InterPro" id="IPR036097">
    <property type="entry name" value="HisK_dim/P_sf"/>
</dbReference>
<dbReference type="SMART" id="SM00387">
    <property type="entry name" value="HATPase_c"/>
    <property type="match status" value="1"/>
</dbReference>
<dbReference type="InterPro" id="IPR011006">
    <property type="entry name" value="CheY-like_superfamily"/>
</dbReference>
<feature type="modified residue" description="4-aspartylphosphate" evidence="4">
    <location>
        <position position="656"/>
    </location>
</feature>
<feature type="domain" description="Histidine kinase" evidence="6">
    <location>
        <begin position="361"/>
        <end position="584"/>
    </location>
</feature>
<dbReference type="PROSITE" id="PS50109">
    <property type="entry name" value="HIS_KIN"/>
    <property type="match status" value="1"/>
</dbReference>
<comment type="catalytic activity">
    <reaction evidence="1">
        <text>ATP + protein L-histidine = ADP + protein N-phospho-L-histidine.</text>
        <dbReference type="EC" id="2.7.13.3"/>
    </reaction>
</comment>
<accession>A0ABS4SVR8</accession>
<protein>
    <recommendedName>
        <fullName evidence="2">histidine kinase</fullName>
        <ecNumber evidence="2">2.7.13.3</ecNumber>
    </recommendedName>
</protein>
<dbReference type="PANTHER" id="PTHR43065">
    <property type="entry name" value="SENSOR HISTIDINE KINASE"/>
    <property type="match status" value="1"/>
</dbReference>
<dbReference type="EMBL" id="JAGINP010000032">
    <property type="protein sequence ID" value="MBP2296547.1"/>
    <property type="molecule type" value="Genomic_DNA"/>
</dbReference>
<sequence length="870" mass="92422">MNSIDGDRLRPLQGGSIRSLKVLLAASVLLPALTFAGAAWKSYQDAMDHAADRAEKLAGIVHEHAQKVFETNEALLGRIDDVTHGLDAATIRADQQALHERLKAMSTGIAQIQAAWVLDDQGAPLVSNRFYPVPQGVSAAGRPYFQAHRRGDGGLFVTESMQGVLTAETFFNISRRRTGPDAGFSGVVSVSIAHSYFTDVYRRIAGAGQDVAVTMTRDDGMVVVRYPNPPQPGMRLTPDSAVMTAVRNGEFGRPIWVTSQLDGVQRLVSVQRIGTYPLHIAAGVTYGSILREWAGSLAIYGAVFLAAAAGLFATTWLALRQTVREQRATAQWAEEAERREAAEAALRQSQKLEAIGQLTGGVAHDFNNLLTVIVGNLGLIERRADNPDEVRGMAATALAAAARGERLTQHLLAFARRQALRPQVVDVNRLVSGLVPLVQRAVGERIAVDLRLAPDLAHCRIDPNQCETALLNLAVNARDAMPDGGRLTIATRNVRLDALAGGAAGELGPGDYVAVVVADTGAGIPPDILPHVFEPFFTTKDVGKGSGLGLSQIYGFARQSGGQAQIESAVGEGTTVTLLLPQTMERAAVSDASLFRSDPLAGKGEVVLVVDDDDDVRALAARSLRDLGYVVVTAPDGPSAVAILQGGQRIDALFSDVVMPNGMSGVALAREARRLRPEIGVLLTSGYTAQALAQEHGLEESHPLLPKPYRETELAAMIRDILPHPKPMDRKETAAPANVAPSLRILLVEDDALVRMVAAATLADLGHAVTEAGDGTEALHCLEGGESFDVLVTDLGLPGMDGLVLAKLVRERIPGIAVILATGYADRADDGLRGNGMECVSLAKPYGRAELERALAAALSCKRVRRSTAA</sequence>
<evidence type="ECO:0000256" key="1">
    <source>
        <dbReference type="ARBA" id="ARBA00000085"/>
    </source>
</evidence>
<keyword evidence="9" id="KW-1185">Reference proteome</keyword>
<dbReference type="RefSeq" id="WP_209771847.1">
    <property type="nucleotide sequence ID" value="NZ_JAGINP010000032.1"/>
</dbReference>
<reference evidence="8 9" key="1">
    <citation type="submission" date="2021-03" db="EMBL/GenBank/DDBJ databases">
        <title>Genomic Encyclopedia of Type Strains, Phase III (KMG-III): the genomes of soil and plant-associated and newly described type strains.</title>
        <authorList>
            <person name="Whitman W."/>
        </authorList>
    </citation>
    <scope>NUCLEOTIDE SEQUENCE [LARGE SCALE GENOMIC DNA]</scope>
    <source>
        <strain evidence="8 9">IMMIB AFH-6</strain>
    </source>
</reference>
<dbReference type="InterPro" id="IPR001789">
    <property type="entry name" value="Sig_transdc_resp-reg_receiver"/>
</dbReference>
<gene>
    <name evidence="8" type="ORF">J2851_006365</name>
</gene>
<evidence type="ECO:0000256" key="4">
    <source>
        <dbReference type="PROSITE-ProRule" id="PRU00169"/>
    </source>
</evidence>
<dbReference type="PANTHER" id="PTHR43065:SF49">
    <property type="entry name" value="HISTIDINE KINASE"/>
    <property type="match status" value="1"/>
</dbReference>
<dbReference type="Pfam" id="PF02518">
    <property type="entry name" value="HATPase_c"/>
    <property type="match status" value="1"/>
</dbReference>
<dbReference type="Gene3D" id="1.10.287.130">
    <property type="match status" value="1"/>
</dbReference>
<dbReference type="CDD" id="cd12915">
    <property type="entry name" value="PDC2_DGC_like"/>
    <property type="match status" value="1"/>
</dbReference>
<dbReference type="Pfam" id="PF00512">
    <property type="entry name" value="HisKA"/>
    <property type="match status" value="1"/>
</dbReference>
<dbReference type="PROSITE" id="PS50110">
    <property type="entry name" value="RESPONSE_REGULATORY"/>
    <property type="match status" value="2"/>
</dbReference>
<dbReference type="Gene3D" id="3.30.450.20">
    <property type="entry name" value="PAS domain"/>
    <property type="match status" value="2"/>
</dbReference>
<dbReference type="InterPro" id="IPR005467">
    <property type="entry name" value="His_kinase_dom"/>
</dbReference>
<dbReference type="CDD" id="cd00082">
    <property type="entry name" value="HisKA"/>
    <property type="match status" value="1"/>
</dbReference>
<feature type="domain" description="Response regulatory" evidence="7">
    <location>
        <begin position="744"/>
        <end position="859"/>
    </location>
</feature>
<dbReference type="SUPFAM" id="SSF47384">
    <property type="entry name" value="Homodimeric domain of signal transducing histidine kinase"/>
    <property type="match status" value="1"/>
</dbReference>
<keyword evidence="5" id="KW-0812">Transmembrane</keyword>
<dbReference type="PRINTS" id="PR00344">
    <property type="entry name" value="BCTRLSENSOR"/>
</dbReference>
<evidence type="ECO:0000259" key="6">
    <source>
        <dbReference type="PROSITE" id="PS50109"/>
    </source>
</evidence>
<dbReference type="SUPFAM" id="SSF55874">
    <property type="entry name" value="ATPase domain of HSP90 chaperone/DNA topoisomerase II/histidine kinase"/>
    <property type="match status" value="1"/>
</dbReference>
<feature type="transmembrane region" description="Helical" evidence="5">
    <location>
        <begin position="297"/>
        <end position="319"/>
    </location>
</feature>
<proteinExistence type="predicted"/>
<evidence type="ECO:0000256" key="2">
    <source>
        <dbReference type="ARBA" id="ARBA00012438"/>
    </source>
</evidence>
<dbReference type="EC" id="2.7.13.3" evidence="2"/>
<feature type="modified residue" description="4-aspartylphosphate" evidence="4">
    <location>
        <position position="794"/>
    </location>
</feature>
<dbReference type="InterPro" id="IPR003594">
    <property type="entry name" value="HATPase_dom"/>
</dbReference>
<feature type="domain" description="Response regulatory" evidence="7">
    <location>
        <begin position="606"/>
        <end position="722"/>
    </location>
</feature>
<keyword evidence="8" id="KW-0418">Kinase</keyword>
<dbReference type="SUPFAM" id="SSF52172">
    <property type="entry name" value="CheY-like"/>
    <property type="match status" value="2"/>
</dbReference>
<dbReference type="CDD" id="cd12914">
    <property type="entry name" value="PDC1_DGC_like"/>
    <property type="match status" value="1"/>
</dbReference>
<dbReference type="Gene3D" id="3.30.565.10">
    <property type="entry name" value="Histidine kinase-like ATPase, C-terminal domain"/>
    <property type="match status" value="1"/>
</dbReference>
<dbReference type="Gene3D" id="3.40.50.2300">
    <property type="match status" value="2"/>
</dbReference>